<name>A0A1X0CXJ7_9MYCO</name>
<evidence type="ECO:0000256" key="1">
    <source>
        <dbReference type="SAM" id="Coils"/>
    </source>
</evidence>
<dbReference type="EMBL" id="MVHS01000070">
    <property type="protein sequence ID" value="ORA64904.1"/>
    <property type="molecule type" value="Genomic_DNA"/>
</dbReference>
<evidence type="ECO:0000313" key="2">
    <source>
        <dbReference type="EMBL" id="ORA64904.1"/>
    </source>
</evidence>
<accession>A0A1X0CXJ7</accession>
<reference evidence="2 3" key="1">
    <citation type="submission" date="2016-12" db="EMBL/GenBank/DDBJ databases">
        <title>The new phylogeny of genus Mycobacterium.</title>
        <authorList>
            <person name="Tortoli E."/>
            <person name="Trovato A."/>
            <person name="Cirillo D.M."/>
        </authorList>
    </citation>
    <scope>NUCLEOTIDE SEQUENCE [LARGE SCALE GENOMIC DNA]</scope>
    <source>
        <strain evidence="2 3">DSM 45130</strain>
    </source>
</reference>
<dbReference type="OrthoDB" id="9802752at2"/>
<keyword evidence="3" id="KW-1185">Reference proteome</keyword>
<dbReference type="PANTHER" id="PTHR35810">
    <property type="entry name" value="CYTOPLASMIC PROTEIN-RELATED"/>
    <property type="match status" value="1"/>
</dbReference>
<dbReference type="Proteomes" id="UP000192801">
    <property type="component" value="Unassembled WGS sequence"/>
</dbReference>
<sequence length="342" mass="39576">MPADNGEFIVYATDDGRFRAELHPIDGTIWMTQAQISEMFDKSQGTISEHIRNIYDDGECTSEATYRKFRRVQSEGGREVVRSIDAYSLEMILAVGFRVRSPRAAQFRRWANTVLQEYLIKGFAIDDRRLKNPWGVDYFDELLERIQEIRASEKRFYQKVKDIFTTAVDYDRNSLTAREFFATVQNKITYAVTGQTAAELIVARSDATKDNMGLTSWAGRKVKKADTKVAKNYLDEDEIRELNRLSTLYLDFARDRAAQRKQMTMQDWATYTDRFLTFSERTVLSGPGTVSRATGEAHATSEYAKYDAARKEAERIEAENEYLRDIEQETMRALRDRPDDPE</sequence>
<evidence type="ECO:0000313" key="3">
    <source>
        <dbReference type="Proteomes" id="UP000192801"/>
    </source>
</evidence>
<dbReference type="STRING" id="444597.BST26_19515"/>
<proteinExistence type="predicted"/>
<comment type="caution">
    <text evidence="2">The sequence shown here is derived from an EMBL/GenBank/DDBJ whole genome shotgun (WGS) entry which is preliminary data.</text>
</comment>
<feature type="coiled-coil region" evidence="1">
    <location>
        <begin position="299"/>
        <end position="329"/>
    </location>
</feature>
<dbReference type="PIRSF" id="PIRSF015268">
    <property type="entry name" value="Virulence_RhuM"/>
    <property type="match status" value="1"/>
</dbReference>
<dbReference type="InterPro" id="IPR011204">
    <property type="entry name" value="Virulence_RhuM-like"/>
</dbReference>
<dbReference type="PANTHER" id="PTHR35810:SF1">
    <property type="entry name" value="CYTOPLASMIC PROTEIN"/>
    <property type="match status" value="1"/>
</dbReference>
<organism evidence="2 3">
    <name type="scientific">Mycolicibacterium insubricum</name>
    <dbReference type="NCBI Taxonomy" id="444597"/>
    <lineage>
        <taxon>Bacteria</taxon>
        <taxon>Bacillati</taxon>
        <taxon>Actinomycetota</taxon>
        <taxon>Actinomycetes</taxon>
        <taxon>Mycobacteriales</taxon>
        <taxon>Mycobacteriaceae</taxon>
        <taxon>Mycolicibacterium</taxon>
    </lineage>
</organism>
<dbReference type="AlphaFoldDB" id="A0A1X0CXJ7"/>
<protein>
    <submittedName>
        <fullName evidence="2">Hydroxyacid dehydrogenase</fullName>
    </submittedName>
</protein>
<keyword evidence="1" id="KW-0175">Coiled coil</keyword>
<gene>
    <name evidence="2" type="ORF">BST26_19515</name>
</gene>
<dbReference type="Pfam" id="PF13310">
    <property type="entry name" value="Virulence_RhuM"/>
    <property type="match status" value="1"/>
</dbReference>